<evidence type="ECO:0000256" key="1">
    <source>
        <dbReference type="SAM" id="Phobius"/>
    </source>
</evidence>
<feature type="transmembrane region" description="Helical" evidence="1">
    <location>
        <begin position="63"/>
        <end position="86"/>
    </location>
</feature>
<dbReference type="Proteomes" id="UP001597304">
    <property type="component" value="Unassembled WGS sequence"/>
</dbReference>
<dbReference type="SUPFAM" id="SSF48317">
    <property type="entry name" value="Acid phosphatase/Vanadium-dependent haloperoxidase"/>
    <property type="match status" value="1"/>
</dbReference>
<proteinExistence type="predicted"/>
<reference evidence="4" key="1">
    <citation type="journal article" date="2019" name="Int. J. Syst. Evol. Microbiol.">
        <title>The Global Catalogue of Microorganisms (GCM) 10K type strain sequencing project: providing services to taxonomists for standard genome sequencing and annotation.</title>
        <authorList>
            <consortium name="The Broad Institute Genomics Platform"/>
            <consortium name="The Broad Institute Genome Sequencing Center for Infectious Disease"/>
            <person name="Wu L."/>
            <person name="Ma J."/>
        </authorList>
    </citation>
    <scope>NUCLEOTIDE SEQUENCE [LARGE SCALE GENOMIC DNA]</scope>
    <source>
        <strain evidence="4">LMG 29247</strain>
    </source>
</reference>
<gene>
    <name evidence="3" type="ORF">ACFSF0_01455</name>
</gene>
<feature type="domain" description="Phosphatidic acid phosphatase type 2/haloperoxidase" evidence="2">
    <location>
        <begin position="104"/>
        <end position="215"/>
    </location>
</feature>
<organism evidence="3 4">
    <name type="scientific">Ottowia flava</name>
    <dbReference type="NCBI Taxonomy" id="2675430"/>
    <lineage>
        <taxon>Bacteria</taxon>
        <taxon>Pseudomonadati</taxon>
        <taxon>Pseudomonadota</taxon>
        <taxon>Betaproteobacteria</taxon>
        <taxon>Burkholderiales</taxon>
        <taxon>Comamonadaceae</taxon>
        <taxon>Ottowia</taxon>
    </lineage>
</organism>
<dbReference type="RefSeq" id="WP_147912978.1">
    <property type="nucleotide sequence ID" value="NZ_JBHUEJ010000003.1"/>
</dbReference>
<keyword evidence="1" id="KW-1133">Transmembrane helix</keyword>
<evidence type="ECO:0000313" key="4">
    <source>
        <dbReference type="Proteomes" id="UP001597304"/>
    </source>
</evidence>
<dbReference type="InterPro" id="IPR000326">
    <property type="entry name" value="PAP2/HPO"/>
</dbReference>
<protein>
    <submittedName>
        <fullName evidence="3">Phosphatase PAP2 family protein</fullName>
    </submittedName>
</protein>
<accession>A0ABW4KND9</accession>
<feature type="transmembrane region" description="Helical" evidence="1">
    <location>
        <begin position="195"/>
        <end position="214"/>
    </location>
</feature>
<feature type="transmembrane region" description="Helical" evidence="1">
    <location>
        <begin position="146"/>
        <end position="164"/>
    </location>
</feature>
<feature type="transmembrane region" description="Helical" evidence="1">
    <location>
        <begin position="21"/>
        <end position="43"/>
    </location>
</feature>
<feature type="transmembrane region" description="Helical" evidence="1">
    <location>
        <begin position="93"/>
        <end position="114"/>
    </location>
</feature>
<dbReference type="Pfam" id="PF01569">
    <property type="entry name" value="PAP2"/>
    <property type="match status" value="1"/>
</dbReference>
<dbReference type="InterPro" id="IPR036938">
    <property type="entry name" value="PAP2/HPO_sf"/>
</dbReference>
<evidence type="ECO:0000259" key="2">
    <source>
        <dbReference type="Pfam" id="PF01569"/>
    </source>
</evidence>
<keyword evidence="1" id="KW-0812">Transmembrane</keyword>
<dbReference type="Gene3D" id="1.20.144.10">
    <property type="entry name" value="Phosphatidic acid phosphatase type 2/haloperoxidase"/>
    <property type="match status" value="1"/>
</dbReference>
<sequence>MNHFAPAPSWRTELRTRVRTLAWLKALGNTVFLVVFFQLYLAIQKHPAFEVAQIPATDVDHWIGFQPWAIGLYLSLWVYTALPVALQPDKQRLVGYGVAMTVLCVLGLVVFYLWPSSVSEAVGPRPAGNALFAMLYAVDSNGNACPSLHVAASVMSCLWLHAILRKVAAPAWLYIVNLLWCAGIVFSTMATKQHLLLDVIAGALLGIAVGWLSVRRRGAV</sequence>
<feature type="transmembrane region" description="Helical" evidence="1">
    <location>
        <begin position="171"/>
        <end position="189"/>
    </location>
</feature>
<keyword evidence="1" id="KW-0472">Membrane</keyword>
<evidence type="ECO:0000313" key="3">
    <source>
        <dbReference type="EMBL" id="MFD1709264.1"/>
    </source>
</evidence>
<comment type="caution">
    <text evidence="3">The sequence shown here is derived from an EMBL/GenBank/DDBJ whole genome shotgun (WGS) entry which is preliminary data.</text>
</comment>
<keyword evidence="4" id="KW-1185">Reference proteome</keyword>
<name>A0ABW4KND9_9BURK</name>
<dbReference type="EMBL" id="JBHUEJ010000003">
    <property type="protein sequence ID" value="MFD1709264.1"/>
    <property type="molecule type" value="Genomic_DNA"/>
</dbReference>